<organism evidence="1 2">
    <name type="scientific">Pleurodeles waltl</name>
    <name type="common">Iberian ribbed newt</name>
    <dbReference type="NCBI Taxonomy" id="8319"/>
    <lineage>
        <taxon>Eukaryota</taxon>
        <taxon>Metazoa</taxon>
        <taxon>Chordata</taxon>
        <taxon>Craniata</taxon>
        <taxon>Vertebrata</taxon>
        <taxon>Euteleostomi</taxon>
        <taxon>Amphibia</taxon>
        <taxon>Batrachia</taxon>
        <taxon>Caudata</taxon>
        <taxon>Salamandroidea</taxon>
        <taxon>Salamandridae</taxon>
        <taxon>Pleurodelinae</taxon>
        <taxon>Pleurodeles</taxon>
    </lineage>
</organism>
<reference evidence="1" key="1">
    <citation type="journal article" date="2022" name="bioRxiv">
        <title>Sequencing and chromosome-scale assembly of the giantPleurodeles waltlgenome.</title>
        <authorList>
            <person name="Brown T."/>
            <person name="Elewa A."/>
            <person name="Iarovenko S."/>
            <person name="Subramanian E."/>
            <person name="Araus A.J."/>
            <person name="Petzold A."/>
            <person name="Susuki M."/>
            <person name="Suzuki K.-i.T."/>
            <person name="Hayashi T."/>
            <person name="Toyoda A."/>
            <person name="Oliveira C."/>
            <person name="Osipova E."/>
            <person name="Leigh N.D."/>
            <person name="Simon A."/>
            <person name="Yun M.H."/>
        </authorList>
    </citation>
    <scope>NUCLEOTIDE SEQUENCE</scope>
    <source>
        <strain evidence="1">20211129_DDA</strain>
        <tissue evidence="1">Liver</tissue>
    </source>
</reference>
<evidence type="ECO:0000313" key="1">
    <source>
        <dbReference type="EMBL" id="KAJ1168369.1"/>
    </source>
</evidence>
<dbReference type="Proteomes" id="UP001066276">
    <property type="component" value="Chromosome 4_1"/>
</dbReference>
<evidence type="ECO:0000313" key="2">
    <source>
        <dbReference type="Proteomes" id="UP001066276"/>
    </source>
</evidence>
<name>A0AAV7SWS3_PLEWA</name>
<comment type="caution">
    <text evidence="1">The sequence shown here is derived from an EMBL/GenBank/DDBJ whole genome shotgun (WGS) entry which is preliminary data.</text>
</comment>
<sequence length="85" mass="9068">MIVDNGVVSAVIVDDNLIFNVNGLVLDTVDIDVVNEQEEIVERLETVDVIVPDEAAVYVFVDDDDLVDGGIVIDGMSAGGDEEGF</sequence>
<proteinExistence type="predicted"/>
<keyword evidence="2" id="KW-1185">Reference proteome</keyword>
<protein>
    <submittedName>
        <fullName evidence="1">Uncharacterized protein</fullName>
    </submittedName>
</protein>
<dbReference type="AlphaFoldDB" id="A0AAV7SWS3"/>
<dbReference type="EMBL" id="JANPWB010000007">
    <property type="protein sequence ID" value="KAJ1168369.1"/>
    <property type="molecule type" value="Genomic_DNA"/>
</dbReference>
<accession>A0AAV7SWS3</accession>
<gene>
    <name evidence="1" type="ORF">NDU88_000295</name>
</gene>